<gene>
    <name evidence="2" type="ORF">ACFQGD_22705</name>
</gene>
<keyword evidence="1" id="KW-1133">Transmembrane helix</keyword>
<accession>A0ABW2C619</accession>
<evidence type="ECO:0000313" key="2">
    <source>
        <dbReference type="EMBL" id="MFC6869958.1"/>
    </source>
</evidence>
<organism evidence="2 3">
    <name type="scientific">Haloechinothrix salitolerans</name>
    <dbReference type="NCBI Taxonomy" id="926830"/>
    <lineage>
        <taxon>Bacteria</taxon>
        <taxon>Bacillati</taxon>
        <taxon>Actinomycetota</taxon>
        <taxon>Actinomycetes</taxon>
        <taxon>Pseudonocardiales</taxon>
        <taxon>Pseudonocardiaceae</taxon>
        <taxon>Haloechinothrix</taxon>
    </lineage>
</organism>
<comment type="caution">
    <text evidence="2">The sequence shown here is derived from an EMBL/GenBank/DDBJ whole genome shotgun (WGS) entry which is preliminary data.</text>
</comment>
<keyword evidence="1" id="KW-0812">Transmembrane</keyword>
<dbReference type="Pfam" id="PF12666">
    <property type="entry name" value="PrgI"/>
    <property type="match status" value="1"/>
</dbReference>
<evidence type="ECO:0000256" key="1">
    <source>
        <dbReference type="SAM" id="Phobius"/>
    </source>
</evidence>
<dbReference type="InterPro" id="IPR024414">
    <property type="entry name" value="Uncharacterised_PrgI"/>
</dbReference>
<name>A0ABW2C619_9PSEU</name>
<proteinExistence type="predicted"/>
<dbReference type="EMBL" id="JBHSXX010000001">
    <property type="protein sequence ID" value="MFC6869958.1"/>
    <property type="molecule type" value="Genomic_DNA"/>
</dbReference>
<feature type="transmembrane region" description="Helical" evidence="1">
    <location>
        <begin position="50"/>
        <end position="70"/>
    </location>
</feature>
<reference evidence="3" key="1">
    <citation type="journal article" date="2019" name="Int. J. Syst. Evol. Microbiol.">
        <title>The Global Catalogue of Microorganisms (GCM) 10K type strain sequencing project: providing services to taxonomists for standard genome sequencing and annotation.</title>
        <authorList>
            <consortium name="The Broad Institute Genomics Platform"/>
            <consortium name="The Broad Institute Genome Sequencing Center for Infectious Disease"/>
            <person name="Wu L."/>
            <person name="Ma J."/>
        </authorList>
    </citation>
    <scope>NUCLEOTIDE SEQUENCE [LARGE SCALE GENOMIC DNA]</scope>
    <source>
        <strain evidence="3">KCTC 32255</strain>
    </source>
</reference>
<evidence type="ECO:0000313" key="3">
    <source>
        <dbReference type="Proteomes" id="UP001596337"/>
    </source>
</evidence>
<dbReference type="RefSeq" id="WP_345393882.1">
    <property type="nucleotide sequence ID" value="NZ_BAABLA010000021.1"/>
</dbReference>
<dbReference type="Proteomes" id="UP001596337">
    <property type="component" value="Unassembled WGS sequence"/>
</dbReference>
<keyword evidence="3" id="KW-1185">Reference proteome</keyword>
<protein>
    <submittedName>
        <fullName evidence="2">PrgI family protein</fullName>
    </submittedName>
</protein>
<feature type="transmembrane region" description="Helical" evidence="1">
    <location>
        <begin position="27"/>
        <end position="44"/>
    </location>
</feature>
<keyword evidence="1" id="KW-0472">Membrane</keyword>
<sequence>MTGRTARIPADIELEDRILAGLTTRQLIKLSVTALVLYGGWALTRPWMPTVVYVALTLPVGVLITVVVLGRRDGVALDSLLVAAVRQRLQPRRRIATSGTPARIPDWLPTPPGERAAELDLPALGVSEAGVVDLGNDGIAAIAAASTVNFALRTPAEQDALVAAFGRWLHSLSEPVQLLVRTMHLELSDQIAQLRSRAPSLPHAALERAARDHASHLERLAARTDLLHRQIFIVVREPAGTSAARLLQRLAEAVELLAAAGITVTPLDAGQTTAVLSAACNPDTLITPSQGLAGADEVITTAAGRDDGS</sequence>